<dbReference type="SUPFAM" id="SSF54523">
    <property type="entry name" value="Pili subunits"/>
    <property type="match status" value="1"/>
</dbReference>
<dbReference type="PANTHER" id="PTHR30093">
    <property type="entry name" value="GENERAL SECRETION PATHWAY PROTEIN G"/>
    <property type="match status" value="1"/>
</dbReference>
<dbReference type="Pfam" id="PF07963">
    <property type="entry name" value="N_methyl"/>
    <property type="match status" value="1"/>
</dbReference>
<gene>
    <name evidence="3" type="primary">pulG_3</name>
    <name evidence="3" type="ORF">Pan216_10780</name>
</gene>
<dbReference type="PROSITE" id="PS00409">
    <property type="entry name" value="PROKAR_NTER_METHYL"/>
    <property type="match status" value="1"/>
</dbReference>
<accession>A0A518AZS8</accession>
<keyword evidence="1" id="KW-1133">Transmembrane helix</keyword>
<organism evidence="3 4">
    <name type="scientific">Kolteria novifilia</name>
    <dbReference type="NCBI Taxonomy" id="2527975"/>
    <lineage>
        <taxon>Bacteria</taxon>
        <taxon>Pseudomonadati</taxon>
        <taxon>Planctomycetota</taxon>
        <taxon>Planctomycetia</taxon>
        <taxon>Kolteriales</taxon>
        <taxon>Kolteriaceae</taxon>
        <taxon>Kolteria</taxon>
    </lineage>
</organism>
<dbReference type="OrthoDB" id="280382at2"/>
<proteinExistence type="predicted"/>
<keyword evidence="4" id="KW-1185">Reference proteome</keyword>
<dbReference type="EMBL" id="CP036279">
    <property type="protein sequence ID" value="QDU60239.1"/>
    <property type="molecule type" value="Genomic_DNA"/>
</dbReference>
<dbReference type="Proteomes" id="UP000317093">
    <property type="component" value="Chromosome"/>
</dbReference>
<dbReference type="Pfam" id="PF07596">
    <property type="entry name" value="SBP_bac_10"/>
    <property type="match status" value="1"/>
</dbReference>
<evidence type="ECO:0000259" key="2">
    <source>
        <dbReference type="Pfam" id="PF07596"/>
    </source>
</evidence>
<dbReference type="Gene3D" id="3.30.700.10">
    <property type="entry name" value="Glycoprotein, Type 4 Pilin"/>
    <property type="match status" value="1"/>
</dbReference>
<dbReference type="InterPro" id="IPR012902">
    <property type="entry name" value="N_methyl_site"/>
</dbReference>
<name>A0A518AZS8_9BACT</name>
<keyword evidence="1" id="KW-0472">Membrane</keyword>
<sequence length="332" mass="35228">MNRNRGFTLVELLVVIAIIGVLIGLLLPAVQQAREAARRMQCTNNLKQIGVAVHNYHATNGMLPIGTIGQFKHSWALALLTEVEQQGIAERLDWNNVGSASWAPGSGLPDGPNGVLMDGYSPSFLWCPSSTVDRLASRVSDTGYVFTSASYVGIAGATTSATSSTDPTGQGRCVSGSQGYSCANGTFVPFKGIRLSDVTDGSSKTILVGENSAWGYTAGGTKTDIRGSSEWGVWAGCGPTVPIPNTSTGSYRWNSNAYSRNITTIRYPIGMNTELTGSGGNHRDGTNNTLHSEHTGGVNALNADGSVEFLSDSMEMQVLRNRAIRDDNQITE</sequence>
<dbReference type="InterPro" id="IPR027558">
    <property type="entry name" value="Pre_pil_HX9DG_C"/>
</dbReference>
<keyword evidence="1" id="KW-0812">Transmembrane</keyword>
<protein>
    <submittedName>
        <fullName evidence="3">Type II secretion system protein G</fullName>
    </submittedName>
</protein>
<reference evidence="3 4" key="1">
    <citation type="submission" date="2019-02" db="EMBL/GenBank/DDBJ databases">
        <title>Deep-cultivation of Planctomycetes and their phenomic and genomic characterization uncovers novel biology.</title>
        <authorList>
            <person name="Wiegand S."/>
            <person name="Jogler M."/>
            <person name="Boedeker C."/>
            <person name="Pinto D."/>
            <person name="Vollmers J."/>
            <person name="Rivas-Marin E."/>
            <person name="Kohn T."/>
            <person name="Peeters S.H."/>
            <person name="Heuer A."/>
            <person name="Rast P."/>
            <person name="Oberbeckmann S."/>
            <person name="Bunk B."/>
            <person name="Jeske O."/>
            <person name="Meyerdierks A."/>
            <person name="Storesund J.E."/>
            <person name="Kallscheuer N."/>
            <person name="Luecker S."/>
            <person name="Lage O.M."/>
            <person name="Pohl T."/>
            <person name="Merkel B.J."/>
            <person name="Hornburger P."/>
            <person name="Mueller R.-W."/>
            <person name="Bruemmer F."/>
            <person name="Labrenz M."/>
            <person name="Spormann A.M."/>
            <person name="Op den Camp H."/>
            <person name="Overmann J."/>
            <person name="Amann R."/>
            <person name="Jetten M.S.M."/>
            <person name="Mascher T."/>
            <person name="Medema M.H."/>
            <person name="Devos D.P."/>
            <person name="Kaster A.-K."/>
            <person name="Ovreas L."/>
            <person name="Rohde M."/>
            <person name="Galperin M.Y."/>
            <person name="Jogler C."/>
        </authorList>
    </citation>
    <scope>NUCLEOTIDE SEQUENCE [LARGE SCALE GENOMIC DNA]</scope>
    <source>
        <strain evidence="3 4">Pan216</strain>
    </source>
</reference>
<dbReference type="NCBIfam" id="TIGR04294">
    <property type="entry name" value="pre_pil_HX9DG"/>
    <property type="match status" value="1"/>
</dbReference>
<evidence type="ECO:0000313" key="3">
    <source>
        <dbReference type="EMBL" id="QDU60239.1"/>
    </source>
</evidence>
<dbReference type="KEGG" id="knv:Pan216_10780"/>
<feature type="transmembrane region" description="Helical" evidence="1">
    <location>
        <begin position="12"/>
        <end position="30"/>
    </location>
</feature>
<dbReference type="InterPro" id="IPR011453">
    <property type="entry name" value="DUF1559"/>
</dbReference>
<dbReference type="AlphaFoldDB" id="A0A518AZS8"/>
<evidence type="ECO:0000313" key="4">
    <source>
        <dbReference type="Proteomes" id="UP000317093"/>
    </source>
</evidence>
<dbReference type="InterPro" id="IPR045584">
    <property type="entry name" value="Pilin-like"/>
</dbReference>
<feature type="domain" description="DUF1559" evidence="2">
    <location>
        <begin position="31"/>
        <end position="316"/>
    </location>
</feature>
<dbReference type="NCBIfam" id="TIGR02532">
    <property type="entry name" value="IV_pilin_GFxxxE"/>
    <property type="match status" value="1"/>
</dbReference>
<evidence type="ECO:0000256" key="1">
    <source>
        <dbReference type="SAM" id="Phobius"/>
    </source>
</evidence>
<dbReference type="RefSeq" id="WP_145255775.1">
    <property type="nucleotide sequence ID" value="NZ_CP036279.1"/>
</dbReference>
<dbReference type="PANTHER" id="PTHR30093:SF2">
    <property type="entry name" value="TYPE II SECRETION SYSTEM PROTEIN H"/>
    <property type="match status" value="1"/>
</dbReference>